<evidence type="ECO:0000313" key="4">
    <source>
        <dbReference type="Proteomes" id="UP000183050"/>
    </source>
</evidence>
<dbReference type="EMBL" id="CP016290">
    <property type="protein sequence ID" value="ANP91225.1"/>
    <property type="molecule type" value="Genomic_DNA"/>
</dbReference>
<dbReference type="RefSeq" id="WP_065284447.1">
    <property type="nucleotide sequence ID" value="NZ_CP018229.1"/>
</dbReference>
<reference evidence="1 3" key="1">
    <citation type="submission" date="2016-06" db="EMBL/GenBank/DDBJ databases">
        <title>Microsymbionts genomes from the relict species Vavilovia formosa.</title>
        <authorList>
            <person name="Chirak E."/>
            <person name="Kimeklis A."/>
            <person name="Andronov E."/>
        </authorList>
    </citation>
    <scope>NUCLEOTIDE SEQUENCE [LARGE SCALE GENOMIC DNA]</scope>
    <source>
        <strain evidence="1 3">Vaf10</strain>
        <plasmid evidence="3">Plasmid unnamed3</plasmid>
        <plasmid evidence="1">unnamed3</plasmid>
    </source>
</reference>
<keyword evidence="1" id="KW-0614">Plasmid</keyword>
<reference evidence="2 4" key="2">
    <citation type="submission" date="2016-11" db="EMBL/GenBank/DDBJ databases">
        <title>Rhizobium leguminosarum bv. viciae strain Vaf12 isolated from Vavilovia formosa root nodules from Russia, Dagestan.</title>
        <authorList>
            <person name="Kimeklis A."/>
        </authorList>
    </citation>
    <scope>NUCLEOTIDE SEQUENCE [LARGE SCALE GENOMIC DNA]</scope>
    <source>
        <strain evidence="2 4">Vaf-108</strain>
        <plasmid evidence="4">Plasmid unnamed1</plasmid>
        <plasmid evidence="2">unnamed1</plasmid>
    </source>
</reference>
<protein>
    <recommendedName>
        <fullName evidence="5">Phospholipase D-like domain-containing protein</fullName>
    </recommendedName>
</protein>
<evidence type="ECO:0000313" key="1">
    <source>
        <dbReference type="EMBL" id="ANP91225.1"/>
    </source>
</evidence>
<geneLocation type="plasmid" evidence="1 3">
    <name>unnamed3</name>
</geneLocation>
<organism evidence="1 3">
    <name type="scientific">Rhizobium leguminosarum</name>
    <dbReference type="NCBI Taxonomy" id="384"/>
    <lineage>
        <taxon>Bacteria</taxon>
        <taxon>Pseudomonadati</taxon>
        <taxon>Pseudomonadota</taxon>
        <taxon>Alphaproteobacteria</taxon>
        <taxon>Hyphomicrobiales</taxon>
        <taxon>Rhizobiaceae</taxon>
        <taxon>Rhizobium/Agrobacterium group</taxon>
        <taxon>Rhizobium</taxon>
    </lineage>
</organism>
<name>A0A1B1CN73_RHILE</name>
<evidence type="ECO:0008006" key="5">
    <source>
        <dbReference type="Google" id="ProtNLM"/>
    </source>
</evidence>
<sequence>MIDPLDPENCLVAFGSHNLGYKASYSNDKNLTIIQRDPALAKAYATHVLDVFDHYRFRAAEAEESAALKRKGVFRVGGPDRGVSEDECKLAG</sequence>
<geneLocation type="plasmid" evidence="2">
    <name>unnamed1</name>
</geneLocation>
<dbReference type="EMBL" id="CP018229">
    <property type="protein sequence ID" value="API55329.1"/>
    <property type="molecule type" value="Genomic_DNA"/>
</dbReference>
<accession>A0A1B1CN73</accession>
<dbReference type="AlphaFoldDB" id="A0A1B1CN73"/>
<evidence type="ECO:0000313" key="2">
    <source>
        <dbReference type="EMBL" id="API55329.1"/>
    </source>
</evidence>
<evidence type="ECO:0000313" key="3">
    <source>
        <dbReference type="Proteomes" id="UP000092691"/>
    </source>
</evidence>
<dbReference type="Proteomes" id="UP000092691">
    <property type="component" value="Plasmid unnamed3"/>
</dbReference>
<proteinExistence type="predicted"/>
<gene>
    <name evidence="1" type="ORF">BA011_35885</name>
    <name evidence="2" type="ORF">BMW22_27800</name>
</gene>
<dbReference type="Proteomes" id="UP000183050">
    <property type="component" value="Plasmid unnamed1"/>
</dbReference>